<feature type="non-terminal residue" evidence="1">
    <location>
        <position position="116"/>
    </location>
</feature>
<proteinExistence type="predicted"/>
<name>H1VPG3_COLHI</name>
<accession>H1VPG3</accession>
<dbReference type="EMBL" id="CACQ02005154">
    <property type="protein sequence ID" value="CCF42118.1"/>
    <property type="molecule type" value="Genomic_DNA"/>
</dbReference>
<dbReference type="Proteomes" id="UP000007174">
    <property type="component" value="Unassembled WGS sequence"/>
</dbReference>
<protein>
    <submittedName>
        <fullName evidence="1">Uncharacterized protein</fullName>
    </submittedName>
</protein>
<dbReference type="HOGENOM" id="CLU_2102653_0_0_1"/>
<sequence length="116" mass="12555">TRLSNQAHRHIHINAAAKGLATEGARNGKADSDWFIFTNQILAASASGVLYRVCATAIPLPRTDSTYIKRTGGGNVYSGTTSWHVGRRMNTGPCRGRFHSKRVKRTPDGIYKGGNG</sequence>
<reference evidence="2" key="1">
    <citation type="journal article" date="2012" name="Nat. Genet.">
        <title>Lifestyle transitions in plant pathogenic Colletotrichum fungi deciphered by genome and transcriptome analyses.</title>
        <authorList>
            <person name="O'Connell R.J."/>
            <person name="Thon M.R."/>
            <person name="Hacquard S."/>
            <person name="Amyotte S.G."/>
            <person name="Kleemann J."/>
            <person name="Torres M.F."/>
            <person name="Damm U."/>
            <person name="Buiate E.A."/>
            <person name="Epstein L."/>
            <person name="Alkan N."/>
            <person name="Altmueller J."/>
            <person name="Alvarado-Balderrama L."/>
            <person name="Bauser C.A."/>
            <person name="Becker C."/>
            <person name="Birren B.W."/>
            <person name="Chen Z."/>
            <person name="Choi J."/>
            <person name="Crouch J.A."/>
            <person name="Duvick J.P."/>
            <person name="Farman M.A."/>
            <person name="Gan P."/>
            <person name="Heiman D."/>
            <person name="Henrissat B."/>
            <person name="Howard R.J."/>
            <person name="Kabbage M."/>
            <person name="Koch C."/>
            <person name="Kracher B."/>
            <person name="Kubo Y."/>
            <person name="Law A.D."/>
            <person name="Lebrun M.-H."/>
            <person name="Lee Y.-H."/>
            <person name="Miyara I."/>
            <person name="Moore N."/>
            <person name="Neumann U."/>
            <person name="Nordstroem K."/>
            <person name="Panaccione D.G."/>
            <person name="Panstruga R."/>
            <person name="Place M."/>
            <person name="Proctor R.H."/>
            <person name="Prusky D."/>
            <person name="Rech G."/>
            <person name="Reinhardt R."/>
            <person name="Rollins J.A."/>
            <person name="Rounsley S."/>
            <person name="Schardl C.L."/>
            <person name="Schwartz D.C."/>
            <person name="Shenoy N."/>
            <person name="Shirasu K."/>
            <person name="Sikhakolli U.R."/>
            <person name="Stueber K."/>
            <person name="Sukno S.A."/>
            <person name="Sweigard J.A."/>
            <person name="Takano Y."/>
            <person name="Takahara H."/>
            <person name="Trail F."/>
            <person name="van der Does H.C."/>
            <person name="Voll L.M."/>
            <person name="Will I."/>
            <person name="Young S."/>
            <person name="Zeng Q."/>
            <person name="Zhang J."/>
            <person name="Zhou S."/>
            <person name="Dickman M.B."/>
            <person name="Schulze-Lefert P."/>
            <person name="Ver Loren van Themaat E."/>
            <person name="Ma L.-J."/>
            <person name="Vaillancourt L.J."/>
        </authorList>
    </citation>
    <scope>NUCLEOTIDE SEQUENCE [LARGE SCALE GENOMIC DNA]</scope>
    <source>
        <strain evidence="2">IMI 349063</strain>
    </source>
</reference>
<evidence type="ECO:0000313" key="2">
    <source>
        <dbReference type="Proteomes" id="UP000007174"/>
    </source>
</evidence>
<evidence type="ECO:0000313" key="1">
    <source>
        <dbReference type="EMBL" id="CCF42118.1"/>
    </source>
</evidence>
<dbReference type="AlphaFoldDB" id="H1VPG3"/>
<organism evidence="1 2">
    <name type="scientific">Colletotrichum higginsianum (strain IMI 349063)</name>
    <name type="common">Crucifer anthracnose fungus</name>
    <dbReference type="NCBI Taxonomy" id="759273"/>
    <lineage>
        <taxon>Eukaryota</taxon>
        <taxon>Fungi</taxon>
        <taxon>Dikarya</taxon>
        <taxon>Ascomycota</taxon>
        <taxon>Pezizomycotina</taxon>
        <taxon>Sordariomycetes</taxon>
        <taxon>Hypocreomycetidae</taxon>
        <taxon>Glomerellales</taxon>
        <taxon>Glomerellaceae</taxon>
        <taxon>Colletotrichum</taxon>
        <taxon>Colletotrichum destructivum species complex</taxon>
    </lineage>
</organism>
<gene>
    <name evidence="1" type="ORF">CH063_12201</name>
</gene>